<protein>
    <submittedName>
        <fullName evidence="1">Uncharacterized protein</fullName>
    </submittedName>
</protein>
<dbReference type="EMBL" id="MLJW01000116">
    <property type="protein sequence ID" value="OIQ98692.1"/>
    <property type="molecule type" value="Genomic_DNA"/>
</dbReference>
<sequence length="257" mass="27154">MSLYQATNIPVVFTQHSVDVANGNTSAITIYTSGTSTVDQIIQLTLNGSAANKYVCTGANEIAFDSSGNATVIIPAGQDSVTVTLVDGANQNTADQFSLTASIVDPSAPAGSTPVTSNTFDVTFDSPNPNASIISAGADRTITGDFKPLEKTSELSASAKIDPTWIVLSKTVGQTTTDAQGNTVVVTYVYKYNQVDDLGNVIPDTGQPDPNHNDMLPVCCPNRMCRRSMVCLGGEDDCRLLPFAVQFISQPSAFYYT</sequence>
<organism evidence="1">
    <name type="scientific">mine drainage metagenome</name>
    <dbReference type="NCBI Taxonomy" id="410659"/>
    <lineage>
        <taxon>unclassified sequences</taxon>
        <taxon>metagenomes</taxon>
        <taxon>ecological metagenomes</taxon>
    </lineage>
</organism>
<accession>A0A1J5S371</accession>
<gene>
    <name evidence="1" type="ORF">GALL_193500</name>
</gene>
<evidence type="ECO:0000313" key="1">
    <source>
        <dbReference type="EMBL" id="OIQ98692.1"/>
    </source>
</evidence>
<comment type="caution">
    <text evidence="1">The sequence shown here is derived from an EMBL/GenBank/DDBJ whole genome shotgun (WGS) entry which is preliminary data.</text>
</comment>
<reference evidence="1" key="1">
    <citation type="submission" date="2016-10" db="EMBL/GenBank/DDBJ databases">
        <title>Sequence of Gallionella enrichment culture.</title>
        <authorList>
            <person name="Poehlein A."/>
            <person name="Muehling M."/>
            <person name="Daniel R."/>
        </authorList>
    </citation>
    <scope>NUCLEOTIDE SEQUENCE</scope>
</reference>
<name>A0A1J5S371_9ZZZZ</name>
<dbReference type="AlphaFoldDB" id="A0A1J5S371"/>
<proteinExistence type="predicted"/>